<keyword evidence="8 14" id="KW-0560">Oxidoreductase</keyword>
<dbReference type="PANTHER" id="PTHR24282">
    <property type="entry name" value="CYTOCHROME P450 FAMILY MEMBER"/>
    <property type="match status" value="1"/>
</dbReference>
<comment type="caution">
    <text evidence="16">The sequence shown here is derived from an EMBL/GenBank/DDBJ whole genome shotgun (WGS) entry which is preliminary data.</text>
</comment>
<dbReference type="AlphaFoldDB" id="A0AA38FPP8"/>
<protein>
    <recommendedName>
        <fullName evidence="18">Cytochrome P450</fullName>
    </recommendedName>
</protein>
<keyword evidence="4 13" id="KW-0349">Heme</keyword>
<name>A0AA38FPP8_TAXCH</name>
<evidence type="ECO:0000256" key="5">
    <source>
        <dbReference type="ARBA" id="ARBA00022692"/>
    </source>
</evidence>
<evidence type="ECO:0000256" key="4">
    <source>
        <dbReference type="ARBA" id="ARBA00022617"/>
    </source>
</evidence>
<evidence type="ECO:0000313" key="16">
    <source>
        <dbReference type="EMBL" id="KAH9307845.1"/>
    </source>
</evidence>
<evidence type="ECO:0000256" key="14">
    <source>
        <dbReference type="RuleBase" id="RU000461"/>
    </source>
</evidence>
<dbReference type="Gene3D" id="1.10.630.10">
    <property type="entry name" value="Cytochrome P450"/>
    <property type="match status" value="1"/>
</dbReference>
<dbReference type="GO" id="GO:0016705">
    <property type="term" value="F:oxidoreductase activity, acting on paired donors, with incorporation or reduction of molecular oxygen"/>
    <property type="evidence" value="ECO:0007669"/>
    <property type="project" value="InterPro"/>
</dbReference>
<keyword evidence="7" id="KW-1133">Transmembrane helix</keyword>
<feature type="chain" id="PRO_5041229616" description="Cytochrome P450" evidence="15">
    <location>
        <begin position="17"/>
        <end position="411"/>
    </location>
</feature>
<sequence>PIFLMWFGTIPVLVIGRPELGKQLMGDKIGNYGKGQGNQSMADLLGGGLVNLNGEKWARHRRIIKPSFHIDKLKDMVSSMVESITNTLDKWAEVIKKGENEVDVSQELKALTSDIIARTAFGSSYIQGKRIFDMLAQQLFISIEDNASLMIPGYRFLPFKRNRESWRIRREIRSCLKQLILSRETSGRSSTDGYGNDLLGNLMSTNQEMQKTESDPRLTIDEIIEECKTFFFAGEETTSGFLTYVIVLLAMHPEWQERARAEIVQLGLILKEVMRLYPPAPAFLREACKDTELGGISIPTGTNILFPLLSLNHDTRLWGEDANQFKPQRFSEGISKATKEDSAVFLPFGYGLRSCIGQAFATLSSKVVIAMILQRFTFALSPAYIHAPISFVNMFAQHGAHIILHDLQMDG</sequence>
<evidence type="ECO:0000256" key="3">
    <source>
        <dbReference type="ARBA" id="ARBA00010617"/>
    </source>
</evidence>
<evidence type="ECO:0000256" key="7">
    <source>
        <dbReference type="ARBA" id="ARBA00022989"/>
    </source>
</evidence>
<keyword evidence="11" id="KW-0876">Taxol biosynthesis</keyword>
<comment type="pathway">
    <text evidence="2">Alkaloid biosynthesis; taxol biosynthesis.</text>
</comment>
<evidence type="ECO:0000256" key="12">
    <source>
        <dbReference type="ARBA" id="ARBA00023136"/>
    </source>
</evidence>
<dbReference type="Proteomes" id="UP000824469">
    <property type="component" value="Unassembled WGS sequence"/>
</dbReference>
<evidence type="ECO:0000256" key="15">
    <source>
        <dbReference type="SAM" id="SignalP"/>
    </source>
</evidence>
<feature type="signal peptide" evidence="15">
    <location>
        <begin position="1"/>
        <end position="16"/>
    </location>
</feature>
<dbReference type="PROSITE" id="PS00086">
    <property type="entry name" value="CYTOCHROME_P450"/>
    <property type="match status" value="1"/>
</dbReference>
<evidence type="ECO:0000256" key="1">
    <source>
        <dbReference type="ARBA" id="ARBA00004370"/>
    </source>
</evidence>
<dbReference type="EMBL" id="JAHRHJ020000007">
    <property type="protein sequence ID" value="KAH9307845.1"/>
    <property type="molecule type" value="Genomic_DNA"/>
</dbReference>
<evidence type="ECO:0008006" key="18">
    <source>
        <dbReference type="Google" id="ProtNLM"/>
    </source>
</evidence>
<dbReference type="GO" id="GO:0005506">
    <property type="term" value="F:iron ion binding"/>
    <property type="evidence" value="ECO:0007669"/>
    <property type="project" value="InterPro"/>
</dbReference>
<dbReference type="GO" id="GO:0020037">
    <property type="term" value="F:heme binding"/>
    <property type="evidence" value="ECO:0007669"/>
    <property type="project" value="InterPro"/>
</dbReference>
<evidence type="ECO:0000256" key="13">
    <source>
        <dbReference type="PIRSR" id="PIRSR602401-1"/>
    </source>
</evidence>
<dbReference type="InterPro" id="IPR001128">
    <property type="entry name" value="Cyt_P450"/>
</dbReference>
<dbReference type="Pfam" id="PF00067">
    <property type="entry name" value="p450"/>
    <property type="match status" value="1"/>
</dbReference>
<dbReference type="GO" id="GO:0016020">
    <property type="term" value="C:membrane"/>
    <property type="evidence" value="ECO:0007669"/>
    <property type="project" value="UniProtKB-SubCell"/>
</dbReference>
<keyword evidence="10 14" id="KW-0503">Monooxygenase</keyword>
<dbReference type="GO" id="GO:0004497">
    <property type="term" value="F:monooxygenase activity"/>
    <property type="evidence" value="ECO:0007669"/>
    <property type="project" value="UniProtKB-KW"/>
</dbReference>
<dbReference type="OMA" id="NEWMGRT"/>
<dbReference type="InterPro" id="IPR017972">
    <property type="entry name" value="Cyt_P450_CS"/>
</dbReference>
<keyword evidence="9 13" id="KW-0408">Iron</keyword>
<evidence type="ECO:0000256" key="10">
    <source>
        <dbReference type="ARBA" id="ARBA00023033"/>
    </source>
</evidence>
<dbReference type="InterPro" id="IPR002401">
    <property type="entry name" value="Cyt_P450_E_grp-I"/>
</dbReference>
<comment type="cofactor">
    <cofactor evidence="13">
        <name>heme</name>
        <dbReference type="ChEBI" id="CHEBI:30413"/>
    </cofactor>
</comment>
<comment type="similarity">
    <text evidence="3 14">Belongs to the cytochrome P450 family.</text>
</comment>
<dbReference type="PRINTS" id="PR00385">
    <property type="entry name" value="P450"/>
</dbReference>
<organism evidence="16 17">
    <name type="scientific">Taxus chinensis</name>
    <name type="common">Chinese yew</name>
    <name type="synonym">Taxus wallichiana var. chinensis</name>
    <dbReference type="NCBI Taxonomy" id="29808"/>
    <lineage>
        <taxon>Eukaryota</taxon>
        <taxon>Viridiplantae</taxon>
        <taxon>Streptophyta</taxon>
        <taxon>Embryophyta</taxon>
        <taxon>Tracheophyta</taxon>
        <taxon>Spermatophyta</taxon>
        <taxon>Pinopsida</taxon>
        <taxon>Pinidae</taxon>
        <taxon>Conifers II</taxon>
        <taxon>Cupressales</taxon>
        <taxon>Taxaceae</taxon>
        <taxon>Taxus</taxon>
    </lineage>
</organism>
<proteinExistence type="inferred from homology"/>
<evidence type="ECO:0000256" key="11">
    <source>
        <dbReference type="ARBA" id="ARBA00023059"/>
    </source>
</evidence>
<keyword evidence="15" id="KW-0732">Signal</keyword>
<keyword evidence="6 13" id="KW-0479">Metal-binding</keyword>
<dbReference type="PANTHER" id="PTHR24282:SF211">
    <property type="entry name" value="CYTOCHROME P450-RELATED"/>
    <property type="match status" value="1"/>
</dbReference>
<dbReference type="PRINTS" id="PR00463">
    <property type="entry name" value="EP450I"/>
</dbReference>
<keyword evidence="5" id="KW-0812">Transmembrane</keyword>
<evidence type="ECO:0000313" key="17">
    <source>
        <dbReference type="Proteomes" id="UP000824469"/>
    </source>
</evidence>
<dbReference type="GO" id="GO:0042617">
    <property type="term" value="P:paclitaxel biosynthetic process"/>
    <property type="evidence" value="ECO:0007669"/>
    <property type="project" value="UniProtKB-KW"/>
</dbReference>
<gene>
    <name evidence="16" type="ORF">KI387_035756</name>
</gene>
<evidence type="ECO:0000256" key="8">
    <source>
        <dbReference type="ARBA" id="ARBA00023002"/>
    </source>
</evidence>
<keyword evidence="17" id="KW-1185">Reference proteome</keyword>
<evidence type="ECO:0000256" key="6">
    <source>
        <dbReference type="ARBA" id="ARBA00022723"/>
    </source>
</evidence>
<feature type="binding site" description="axial binding residue" evidence="13">
    <location>
        <position position="355"/>
    </location>
    <ligand>
        <name>heme</name>
        <dbReference type="ChEBI" id="CHEBI:30413"/>
    </ligand>
    <ligandPart>
        <name>Fe</name>
        <dbReference type="ChEBI" id="CHEBI:18248"/>
    </ligandPart>
</feature>
<comment type="subcellular location">
    <subcellularLocation>
        <location evidence="1">Membrane</location>
    </subcellularLocation>
</comment>
<evidence type="ECO:0000256" key="9">
    <source>
        <dbReference type="ARBA" id="ARBA00023004"/>
    </source>
</evidence>
<accession>A0AA38FPP8</accession>
<dbReference type="SUPFAM" id="SSF48264">
    <property type="entry name" value="Cytochrome P450"/>
    <property type="match status" value="1"/>
</dbReference>
<reference evidence="16 17" key="1">
    <citation type="journal article" date="2021" name="Nat. Plants">
        <title>The Taxus genome provides insights into paclitaxel biosynthesis.</title>
        <authorList>
            <person name="Xiong X."/>
            <person name="Gou J."/>
            <person name="Liao Q."/>
            <person name="Li Y."/>
            <person name="Zhou Q."/>
            <person name="Bi G."/>
            <person name="Li C."/>
            <person name="Du R."/>
            <person name="Wang X."/>
            <person name="Sun T."/>
            <person name="Guo L."/>
            <person name="Liang H."/>
            <person name="Lu P."/>
            <person name="Wu Y."/>
            <person name="Zhang Z."/>
            <person name="Ro D.K."/>
            <person name="Shang Y."/>
            <person name="Huang S."/>
            <person name="Yan J."/>
        </authorList>
    </citation>
    <scope>NUCLEOTIDE SEQUENCE [LARGE SCALE GENOMIC DNA]</scope>
    <source>
        <strain evidence="16">Ta-2019</strain>
    </source>
</reference>
<keyword evidence="12" id="KW-0472">Membrane</keyword>
<feature type="non-terminal residue" evidence="16">
    <location>
        <position position="411"/>
    </location>
</feature>
<evidence type="ECO:0000256" key="2">
    <source>
        <dbReference type="ARBA" id="ARBA00005122"/>
    </source>
</evidence>
<dbReference type="InterPro" id="IPR050665">
    <property type="entry name" value="Cytochrome_P450_Monooxygen"/>
</dbReference>
<dbReference type="InterPro" id="IPR036396">
    <property type="entry name" value="Cyt_P450_sf"/>
</dbReference>